<evidence type="ECO:0000256" key="3">
    <source>
        <dbReference type="ARBA" id="ARBA00022729"/>
    </source>
</evidence>
<dbReference type="Proteomes" id="UP000694846">
    <property type="component" value="Unplaced"/>
</dbReference>
<evidence type="ECO:0000256" key="4">
    <source>
        <dbReference type="ARBA" id="ARBA00022801"/>
    </source>
</evidence>
<reference evidence="12" key="1">
    <citation type="submission" date="2025-08" db="UniProtKB">
        <authorList>
            <consortium name="RefSeq"/>
        </authorList>
    </citation>
    <scope>IDENTIFICATION</scope>
    <source>
        <tissue evidence="12">Whole body</tissue>
    </source>
</reference>
<dbReference type="PANTHER" id="PTHR22600:SF42">
    <property type="entry name" value="BETA-N-ACETYLHEXOSAMINIDASE"/>
    <property type="match status" value="1"/>
</dbReference>
<dbReference type="CDD" id="cd06562">
    <property type="entry name" value="GH20_HexA_HexB-like"/>
    <property type="match status" value="1"/>
</dbReference>
<dbReference type="RefSeq" id="XP_025419816.1">
    <property type="nucleotide sequence ID" value="XM_025564031.1"/>
</dbReference>
<sequence>MIISLYLKRIQNMDCWRYITSILLLQCQFLSIKLATAESNSLFNSKIYKCVNHTCIISEYQNKSKESNTEIVESIDVCRLTCGHYGSLWPRPTIMTTINDSVIKFGLNNVVFNTSSVTDELGKKYIAEVSQVFMLSLKKLCEPQCIPKTNNLTIFVTTTTPFANLKWSTNESYDLHVSTDHLNQITVNITAQTVYGARNGFETLRQLITTYEHNSSGKTIVIAGDVQIMDKPMYSHRGFMLDTSRNYFPISSIKRTLDAMGHSKLNVFHWHATDSHSFPLDLPSIPQMAMYGAYSPKKIYSYTDIKDLLRYALVRGIRIIMEIDSPAHAGYGWQWGKESGYGDMVVCLGKHPWWDYCVQPPCGQLNPINNNTYTWLGKLYKDLVSIFPKGETFHMGGDEVAVKCWNTTSEIVDWMQTNNRSLTESAYLDLWSEFHSKALNAYDNEVGDSDSDIIVWSSGLTEPNIIEKHLDKNRYIIEVWYGNALSVDLANLGYKVVVAVEDIYYLDHGLRPPTTYHSWKLIYNNKLPMSNNSDHILGAETCMFTEFVDDFGLDIKVWPRAAALAERLWANPSTNALAAEYRLMQHRERLITLGLRPDRMNPEWCNDREGECIISY</sequence>
<comment type="catalytic activity">
    <reaction evidence="1 7">
        <text>Hydrolysis of terminal non-reducing N-acetyl-D-hexosamine residues in N-acetyl-beta-D-hexosaminides.</text>
        <dbReference type="EC" id="3.2.1.52"/>
    </reaction>
</comment>
<organism evidence="11 12">
    <name type="scientific">Sipha flava</name>
    <name type="common">yellow sugarcane aphid</name>
    <dbReference type="NCBI Taxonomy" id="143950"/>
    <lineage>
        <taxon>Eukaryota</taxon>
        <taxon>Metazoa</taxon>
        <taxon>Ecdysozoa</taxon>
        <taxon>Arthropoda</taxon>
        <taxon>Hexapoda</taxon>
        <taxon>Insecta</taxon>
        <taxon>Pterygota</taxon>
        <taxon>Neoptera</taxon>
        <taxon>Paraneoptera</taxon>
        <taxon>Hemiptera</taxon>
        <taxon>Sternorrhyncha</taxon>
        <taxon>Aphidomorpha</taxon>
        <taxon>Aphidoidea</taxon>
        <taxon>Aphididae</taxon>
        <taxon>Sipha</taxon>
    </lineage>
</organism>
<evidence type="ECO:0000256" key="5">
    <source>
        <dbReference type="ARBA" id="ARBA00023180"/>
    </source>
</evidence>
<evidence type="ECO:0000256" key="7">
    <source>
        <dbReference type="PIRNR" id="PIRNR001093"/>
    </source>
</evidence>
<dbReference type="SUPFAM" id="SSF55545">
    <property type="entry name" value="beta-N-acetylhexosaminidase-like domain"/>
    <property type="match status" value="1"/>
</dbReference>
<dbReference type="OrthoDB" id="428480at2759"/>
<evidence type="ECO:0000256" key="1">
    <source>
        <dbReference type="ARBA" id="ARBA00001231"/>
    </source>
</evidence>
<name>A0A8B8GB22_9HEMI</name>
<dbReference type="GO" id="GO:0005975">
    <property type="term" value="P:carbohydrate metabolic process"/>
    <property type="evidence" value="ECO:0007669"/>
    <property type="project" value="InterPro"/>
</dbReference>
<dbReference type="GeneID" id="112690106"/>
<evidence type="ECO:0000313" key="12">
    <source>
        <dbReference type="RefSeq" id="XP_025419816.1"/>
    </source>
</evidence>
<dbReference type="InterPro" id="IPR025705">
    <property type="entry name" value="Beta_hexosaminidase_sua/sub"/>
</dbReference>
<dbReference type="EC" id="3.2.1.52" evidence="7"/>
<dbReference type="InterPro" id="IPR017853">
    <property type="entry name" value="GH"/>
</dbReference>
<dbReference type="InterPro" id="IPR015883">
    <property type="entry name" value="Glyco_hydro_20_cat"/>
</dbReference>
<keyword evidence="3" id="KW-0732">Signal</keyword>
<dbReference type="InterPro" id="IPR029019">
    <property type="entry name" value="HEX_eukaryotic_N"/>
</dbReference>
<feature type="domain" description="Beta-hexosaminidase eukaryotic type N-terminal" evidence="10">
    <location>
        <begin position="88"/>
        <end position="207"/>
    </location>
</feature>
<accession>A0A8B8GB22</accession>
<dbReference type="InterPro" id="IPR029018">
    <property type="entry name" value="Hex-like_dom2"/>
</dbReference>
<evidence type="ECO:0000259" key="9">
    <source>
        <dbReference type="Pfam" id="PF00728"/>
    </source>
</evidence>
<dbReference type="GO" id="GO:0016231">
    <property type="term" value="F:beta-N-acetylglucosaminidase activity"/>
    <property type="evidence" value="ECO:0007669"/>
    <property type="project" value="TreeGrafter"/>
</dbReference>
<dbReference type="FunFam" id="3.20.20.80:FF:000063">
    <property type="entry name" value="Beta-hexosaminidase"/>
    <property type="match status" value="1"/>
</dbReference>
<evidence type="ECO:0000256" key="6">
    <source>
        <dbReference type="ARBA" id="ARBA00023295"/>
    </source>
</evidence>
<dbReference type="GO" id="GO:0005886">
    <property type="term" value="C:plasma membrane"/>
    <property type="evidence" value="ECO:0007669"/>
    <property type="project" value="TreeGrafter"/>
</dbReference>
<dbReference type="GO" id="GO:0030203">
    <property type="term" value="P:glycosaminoglycan metabolic process"/>
    <property type="evidence" value="ECO:0007669"/>
    <property type="project" value="TreeGrafter"/>
</dbReference>
<feature type="active site" description="Proton donor" evidence="8">
    <location>
        <position position="399"/>
    </location>
</feature>
<dbReference type="AlphaFoldDB" id="A0A8B8GB22"/>
<proteinExistence type="inferred from homology"/>
<dbReference type="SUPFAM" id="SSF51445">
    <property type="entry name" value="(Trans)glycosidases"/>
    <property type="match status" value="1"/>
</dbReference>
<evidence type="ECO:0000256" key="8">
    <source>
        <dbReference type="PIRSR" id="PIRSR001093-1"/>
    </source>
</evidence>
<keyword evidence="6 7" id="KW-0326">Glycosidase</keyword>
<evidence type="ECO:0000259" key="10">
    <source>
        <dbReference type="Pfam" id="PF14845"/>
    </source>
</evidence>
<keyword evidence="11" id="KW-1185">Reference proteome</keyword>
<dbReference type="Gene3D" id="3.30.379.10">
    <property type="entry name" value="Chitobiase/beta-hexosaminidase domain 2-like"/>
    <property type="match status" value="1"/>
</dbReference>
<keyword evidence="5" id="KW-0325">Glycoprotein</keyword>
<dbReference type="PIRSF" id="PIRSF001093">
    <property type="entry name" value="B-hxosamndse_ab_euk"/>
    <property type="match status" value="1"/>
</dbReference>
<comment type="similarity">
    <text evidence="2 7">Belongs to the glycosyl hydrolase 20 family.</text>
</comment>
<feature type="domain" description="Glycoside hydrolase family 20 catalytic" evidence="9">
    <location>
        <begin position="234"/>
        <end position="571"/>
    </location>
</feature>
<keyword evidence="4 7" id="KW-0378">Hydrolase</keyword>
<evidence type="ECO:0000313" key="11">
    <source>
        <dbReference type="Proteomes" id="UP000694846"/>
    </source>
</evidence>
<evidence type="ECO:0000256" key="2">
    <source>
        <dbReference type="ARBA" id="ARBA00006285"/>
    </source>
</evidence>
<dbReference type="PRINTS" id="PR00738">
    <property type="entry name" value="GLHYDRLASE20"/>
</dbReference>
<dbReference type="Gene3D" id="3.20.20.80">
    <property type="entry name" value="Glycosidases"/>
    <property type="match status" value="1"/>
</dbReference>
<dbReference type="Pfam" id="PF00728">
    <property type="entry name" value="Glyco_hydro_20"/>
    <property type="match status" value="1"/>
</dbReference>
<dbReference type="PANTHER" id="PTHR22600">
    <property type="entry name" value="BETA-HEXOSAMINIDASE"/>
    <property type="match status" value="1"/>
</dbReference>
<gene>
    <name evidence="12" type="primary">LOC112690106</name>
</gene>
<dbReference type="Pfam" id="PF14845">
    <property type="entry name" value="Glycohydro_20b2"/>
    <property type="match status" value="1"/>
</dbReference>
<protein>
    <recommendedName>
        <fullName evidence="7">Beta-hexosaminidase</fullName>
        <ecNumber evidence="7">3.2.1.52</ecNumber>
    </recommendedName>
</protein>